<evidence type="ECO:0000256" key="1">
    <source>
        <dbReference type="SAM" id="Phobius"/>
    </source>
</evidence>
<feature type="transmembrane region" description="Helical" evidence="1">
    <location>
        <begin position="418"/>
        <end position="437"/>
    </location>
</feature>
<proteinExistence type="predicted"/>
<feature type="transmembrane region" description="Helical" evidence="1">
    <location>
        <begin position="208"/>
        <end position="238"/>
    </location>
</feature>
<accession>A0A6J6TA18</accession>
<organism evidence="2">
    <name type="scientific">freshwater metagenome</name>
    <dbReference type="NCBI Taxonomy" id="449393"/>
    <lineage>
        <taxon>unclassified sequences</taxon>
        <taxon>metagenomes</taxon>
        <taxon>ecological metagenomes</taxon>
    </lineage>
</organism>
<gene>
    <name evidence="2" type="ORF">UFOPK2754_01355</name>
</gene>
<sequence length="439" mass="46853">MTTPSMRDRGALLFCIVLAFVVVGLHVNKYPLLSPIDELQHLDYVYKAPSGHVVALGERIGQDALRDEVCRGIDAPIALPACDTPAPLDPAVFQERGYNTAYVHPPPYYFVTGVLAKVVKGVTGVDSTLTAARAVGALWLSAALWLVWRLLVHRRASPLTQASLLSLLIVSPSVIFASATTSPDASSLLAGAAMLAAVLLWEDDVVPAWAVALAVAFTLLLKFTHIGAIGLVLVYFAARALQQAPLASWRSDAVYRRYGSVAALVLGSAFAMLLMWTVVQKVVAIAPSSEIDMTTALHTDSFPVAQVFENVDATFSPLRTPYIAPVLRNQYVIGLNHMLDVSVMLAVASVAVFASVRSRERALAVATAVAMLSLGPVTVMLNYINSSAVTSIPSRYGLPIVPAALVCAVPAMDRSLVRRSVGVFAAVAVFLVVQRLVRV</sequence>
<reference evidence="2" key="1">
    <citation type="submission" date="2020-05" db="EMBL/GenBank/DDBJ databases">
        <authorList>
            <person name="Chiriac C."/>
            <person name="Salcher M."/>
            <person name="Ghai R."/>
            <person name="Kavagutti S V."/>
        </authorList>
    </citation>
    <scope>NUCLEOTIDE SEQUENCE</scope>
</reference>
<protein>
    <submittedName>
        <fullName evidence="2">Unannotated protein</fullName>
    </submittedName>
</protein>
<dbReference type="AlphaFoldDB" id="A0A6J6TA18"/>
<dbReference type="EMBL" id="CAEZYR010000043">
    <property type="protein sequence ID" value="CAB4743674.1"/>
    <property type="molecule type" value="Genomic_DNA"/>
</dbReference>
<name>A0A6J6TA18_9ZZZZ</name>
<feature type="transmembrane region" description="Helical" evidence="1">
    <location>
        <begin position="338"/>
        <end position="356"/>
    </location>
</feature>
<feature type="transmembrane region" description="Helical" evidence="1">
    <location>
        <begin position="159"/>
        <end position="179"/>
    </location>
</feature>
<feature type="transmembrane region" description="Helical" evidence="1">
    <location>
        <begin position="258"/>
        <end position="279"/>
    </location>
</feature>
<keyword evidence="1" id="KW-1133">Transmembrane helix</keyword>
<keyword evidence="1" id="KW-0472">Membrane</keyword>
<feature type="transmembrane region" description="Helical" evidence="1">
    <location>
        <begin position="362"/>
        <end position="384"/>
    </location>
</feature>
<feature type="transmembrane region" description="Helical" evidence="1">
    <location>
        <begin position="131"/>
        <end position="152"/>
    </location>
</feature>
<keyword evidence="1" id="KW-0812">Transmembrane</keyword>
<evidence type="ECO:0000313" key="2">
    <source>
        <dbReference type="EMBL" id="CAB4743674.1"/>
    </source>
</evidence>